<dbReference type="KEGG" id="ecu:ECU06_1217"/>
<dbReference type="GeneID" id="77136374"/>
<dbReference type="HOGENOM" id="CLU_188567_0_0_1"/>
<dbReference type="RefSeq" id="NP_001402505.1">
    <property type="nucleotide sequence ID" value="NM_001415670.1"/>
</dbReference>
<proteinExistence type="predicted"/>
<evidence type="ECO:0000313" key="2">
    <source>
        <dbReference type="EMBL" id="CCI73948.1"/>
    </source>
</evidence>
<feature type="coiled-coil region" evidence="1">
    <location>
        <begin position="30"/>
        <end position="57"/>
    </location>
</feature>
<accession>I7KFX4</accession>
<gene>
    <name evidence="2" type="ordered locus">ECU06_1217</name>
</gene>
<name>I7KFX4_ENCCU</name>
<dbReference type="Proteomes" id="UP000000819">
    <property type="component" value="Chromosome VI"/>
</dbReference>
<dbReference type="InParanoid" id="I7KFX4"/>
<reference evidence="2 3" key="2">
    <citation type="journal article" date="2009" name="BMC Genomics">
        <title>Identification of transcriptional signals in Encephalitozoon cuniculi widespread among Microsporidia phylum: support for accurate structural genome annotation.</title>
        <authorList>
            <person name="Peyretaillade E."/>
            <person name="Goncalves O."/>
            <person name="Terrat S."/>
            <person name="Dugat-Bony E."/>
            <person name="Wincker P."/>
            <person name="Cornman R.S."/>
            <person name="Evans J.D."/>
            <person name="Delbac F."/>
            <person name="Peyret P."/>
        </authorList>
    </citation>
    <scope>NUCLEOTIDE SEQUENCE [LARGE SCALE GENOMIC DNA]</scope>
    <source>
        <strain evidence="2 3">GB-M1</strain>
    </source>
</reference>
<evidence type="ECO:0000313" key="3">
    <source>
        <dbReference type="Proteomes" id="UP000000819"/>
    </source>
</evidence>
<reference evidence="2 3" key="1">
    <citation type="journal article" date="2001" name="Nature">
        <title>Genome sequence and gene compaction of the eukaryote parasite Encephalitozoon cuniculi.</title>
        <authorList>
            <person name="Katinka M.D."/>
            <person name="Duprat S."/>
            <person name="Cornillot E."/>
            <person name="Metenier G."/>
            <person name="Thomarat F."/>
            <person name="Prensier G."/>
            <person name="Barbe V."/>
            <person name="Peyretaillade E."/>
            <person name="Brottier P."/>
            <person name="Wincker P."/>
            <person name="Delbac F."/>
            <person name="El Alaoui H."/>
            <person name="Peyret P."/>
            <person name="Saurin W."/>
            <person name="Gouy M."/>
            <person name="Weissenbach J."/>
            <person name="Vivares C.P."/>
        </authorList>
    </citation>
    <scope>NUCLEOTIDE SEQUENCE [LARGE SCALE GENOMIC DNA]</scope>
    <source>
        <strain evidence="2 3">GB-M1</strain>
    </source>
</reference>
<protein>
    <submittedName>
        <fullName evidence="2">ECU06_1217 protein</fullName>
    </submittedName>
</protein>
<evidence type="ECO:0000256" key="1">
    <source>
        <dbReference type="SAM" id="Coils"/>
    </source>
</evidence>
<dbReference type="OrthoDB" id="2187855at2759"/>
<dbReference type="EMBL" id="AL590446">
    <property type="protein sequence ID" value="CCI73948.1"/>
    <property type="molecule type" value="Genomic_DNA"/>
</dbReference>
<dbReference type="AlphaFoldDB" id="I7KFX4"/>
<sequence length="99" mass="11493">MKITDLQNEINHLLFLYFTSIGVIQRDAGSSDVHDKMEELKREIDDCRKRITRLMDSEEADAELCSDYREVIAEGKEFVKDGLSFLDRLLQKDRSSGNH</sequence>
<keyword evidence="1" id="KW-0175">Coiled coil</keyword>
<keyword evidence="3" id="KW-1185">Reference proteome</keyword>
<dbReference type="VEuPathDB" id="MicrosporidiaDB:ECU06_1217"/>
<organism evidence="2 3">
    <name type="scientific">Encephalitozoon cuniculi (strain GB-M1)</name>
    <name type="common">Microsporidian parasite</name>
    <dbReference type="NCBI Taxonomy" id="284813"/>
    <lineage>
        <taxon>Eukaryota</taxon>
        <taxon>Fungi</taxon>
        <taxon>Fungi incertae sedis</taxon>
        <taxon>Microsporidia</taxon>
        <taxon>Unikaryonidae</taxon>
        <taxon>Encephalitozoon</taxon>
    </lineage>
</organism>